<dbReference type="SMART" id="SM00347">
    <property type="entry name" value="HTH_MARR"/>
    <property type="match status" value="1"/>
</dbReference>
<dbReference type="EMBL" id="WBJZ01000004">
    <property type="protein sequence ID" value="KAB1660082.1"/>
    <property type="molecule type" value="Genomic_DNA"/>
</dbReference>
<dbReference type="InterPro" id="IPR000835">
    <property type="entry name" value="HTH_MarR-typ"/>
</dbReference>
<dbReference type="AlphaFoldDB" id="A0A7J5BZK0"/>
<dbReference type="Gene3D" id="1.10.10.10">
    <property type="entry name" value="Winged helix-like DNA-binding domain superfamily/Winged helix DNA-binding domain"/>
    <property type="match status" value="1"/>
</dbReference>
<organism evidence="2 3">
    <name type="scientific">Pseudoclavibacter chungangensis</name>
    <dbReference type="NCBI Taxonomy" id="587635"/>
    <lineage>
        <taxon>Bacteria</taxon>
        <taxon>Bacillati</taxon>
        <taxon>Actinomycetota</taxon>
        <taxon>Actinomycetes</taxon>
        <taxon>Micrococcales</taxon>
        <taxon>Microbacteriaceae</taxon>
        <taxon>Pseudoclavibacter</taxon>
    </lineage>
</organism>
<dbReference type="PROSITE" id="PS50995">
    <property type="entry name" value="HTH_MARR_2"/>
    <property type="match status" value="1"/>
</dbReference>
<comment type="caution">
    <text evidence="2">The sequence shown here is derived from an EMBL/GenBank/DDBJ whole genome shotgun (WGS) entry which is preliminary data.</text>
</comment>
<dbReference type="PANTHER" id="PTHR33164">
    <property type="entry name" value="TRANSCRIPTIONAL REGULATOR, MARR FAMILY"/>
    <property type="match status" value="1"/>
</dbReference>
<dbReference type="GO" id="GO:0003700">
    <property type="term" value="F:DNA-binding transcription factor activity"/>
    <property type="evidence" value="ECO:0007669"/>
    <property type="project" value="InterPro"/>
</dbReference>
<dbReference type="Pfam" id="PF12802">
    <property type="entry name" value="MarR_2"/>
    <property type="match status" value="1"/>
</dbReference>
<gene>
    <name evidence="2" type="ORF">F8O01_03910</name>
</gene>
<proteinExistence type="predicted"/>
<dbReference type="InterPro" id="IPR036390">
    <property type="entry name" value="WH_DNA-bd_sf"/>
</dbReference>
<reference evidence="2 3" key="1">
    <citation type="submission" date="2019-09" db="EMBL/GenBank/DDBJ databases">
        <title>Phylogeny of genus Pseudoclavibacter and closely related genus.</title>
        <authorList>
            <person name="Li Y."/>
        </authorList>
    </citation>
    <scope>NUCLEOTIDE SEQUENCE [LARGE SCALE GENOMIC DNA]</scope>
    <source>
        <strain evidence="2 3">DSM 23821</strain>
    </source>
</reference>
<evidence type="ECO:0000313" key="3">
    <source>
        <dbReference type="Proteomes" id="UP000467240"/>
    </source>
</evidence>
<dbReference type="OrthoDB" id="8635520at2"/>
<keyword evidence="3" id="KW-1185">Reference proteome</keyword>
<dbReference type="Proteomes" id="UP000467240">
    <property type="component" value="Unassembled WGS sequence"/>
</dbReference>
<protein>
    <submittedName>
        <fullName evidence="2">MarR family transcriptional regulator</fullName>
    </submittedName>
</protein>
<evidence type="ECO:0000259" key="1">
    <source>
        <dbReference type="PROSITE" id="PS50995"/>
    </source>
</evidence>
<dbReference type="InterPro" id="IPR039422">
    <property type="entry name" value="MarR/SlyA-like"/>
</dbReference>
<dbReference type="GO" id="GO:0006950">
    <property type="term" value="P:response to stress"/>
    <property type="evidence" value="ECO:0007669"/>
    <property type="project" value="TreeGrafter"/>
</dbReference>
<evidence type="ECO:0000313" key="2">
    <source>
        <dbReference type="EMBL" id="KAB1660082.1"/>
    </source>
</evidence>
<dbReference type="RefSeq" id="WP_158039578.1">
    <property type="nucleotide sequence ID" value="NZ_JACCFV010000001.1"/>
</dbReference>
<sequence length="172" mass="18360">MSEPRWLAGDERETWLSFAALLELLPSSLDAQLHRDADLTHFEYYVLAILSEATERTLRMGVLARATNATLPRLSRVVSGLERRGFVTRATCPSDRRATNATLTDAGFAHLAAAAPGHVEHVRTIVFDVLTPEQVAALGAASDAMLGVLDPDGHARAGADLASGGRSDDAQA</sequence>
<feature type="domain" description="HTH marR-type" evidence="1">
    <location>
        <begin position="1"/>
        <end position="147"/>
    </location>
</feature>
<dbReference type="SUPFAM" id="SSF46785">
    <property type="entry name" value="Winged helix' DNA-binding domain"/>
    <property type="match status" value="1"/>
</dbReference>
<dbReference type="PANTHER" id="PTHR33164:SF99">
    <property type="entry name" value="MARR FAMILY REGULATORY PROTEIN"/>
    <property type="match status" value="1"/>
</dbReference>
<name>A0A7J5BZK0_9MICO</name>
<accession>A0A7J5BZK0</accession>
<dbReference type="InterPro" id="IPR036388">
    <property type="entry name" value="WH-like_DNA-bd_sf"/>
</dbReference>